<evidence type="ECO:0000256" key="3">
    <source>
        <dbReference type="SAM" id="Phobius"/>
    </source>
</evidence>
<feature type="compositionally biased region" description="Basic and acidic residues" evidence="2">
    <location>
        <begin position="304"/>
        <end position="323"/>
    </location>
</feature>
<dbReference type="PANTHER" id="PTHR36143">
    <property type="entry name" value="OS08G0177500 PROTEIN"/>
    <property type="match status" value="1"/>
</dbReference>
<reference evidence="4" key="1">
    <citation type="journal article" date="2023" name="bioRxiv">
        <title>Improved chromosome-level genome assembly for marigold (Tagetes erecta).</title>
        <authorList>
            <person name="Jiang F."/>
            <person name="Yuan L."/>
            <person name="Wang S."/>
            <person name="Wang H."/>
            <person name="Xu D."/>
            <person name="Wang A."/>
            <person name="Fan W."/>
        </authorList>
    </citation>
    <scope>NUCLEOTIDE SEQUENCE</scope>
    <source>
        <strain evidence="4">WSJ</strain>
        <tissue evidence="4">Leaf</tissue>
    </source>
</reference>
<gene>
    <name evidence="4" type="ORF">QVD17_03753</name>
</gene>
<feature type="compositionally biased region" description="Polar residues" evidence="2">
    <location>
        <begin position="275"/>
        <end position="289"/>
    </location>
</feature>
<comment type="caution">
    <text evidence="4">The sequence shown here is derived from an EMBL/GenBank/DDBJ whole genome shotgun (WGS) entry which is preliminary data.</text>
</comment>
<keyword evidence="1" id="KW-0175">Coiled coil</keyword>
<organism evidence="4 5">
    <name type="scientific">Tagetes erecta</name>
    <name type="common">African marigold</name>
    <dbReference type="NCBI Taxonomy" id="13708"/>
    <lineage>
        <taxon>Eukaryota</taxon>
        <taxon>Viridiplantae</taxon>
        <taxon>Streptophyta</taxon>
        <taxon>Embryophyta</taxon>
        <taxon>Tracheophyta</taxon>
        <taxon>Spermatophyta</taxon>
        <taxon>Magnoliopsida</taxon>
        <taxon>eudicotyledons</taxon>
        <taxon>Gunneridae</taxon>
        <taxon>Pentapetalae</taxon>
        <taxon>asterids</taxon>
        <taxon>campanulids</taxon>
        <taxon>Asterales</taxon>
        <taxon>Asteraceae</taxon>
        <taxon>Asteroideae</taxon>
        <taxon>Heliantheae alliance</taxon>
        <taxon>Tageteae</taxon>
        <taxon>Tagetes</taxon>
    </lineage>
</organism>
<evidence type="ECO:0000256" key="1">
    <source>
        <dbReference type="SAM" id="Coils"/>
    </source>
</evidence>
<feature type="compositionally biased region" description="Basic and acidic residues" evidence="2">
    <location>
        <begin position="255"/>
        <end position="274"/>
    </location>
</feature>
<keyword evidence="3" id="KW-1133">Transmembrane helix</keyword>
<accession>A0AAD8LBH5</accession>
<protein>
    <submittedName>
        <fullName evidence="4">Uncharacterized protein</fullName>
    </submittedName>
</protein>
<dbReference type="PANTHER" id="PTHR36143:SF4">
    <property type="entry name" value="OS08G0177500 PROTEIN"/>
    <property type="match status" value="1"/>
</dbReference>
<evidence type="ECO:0000313" key="5">
    <source>
        <dbReference type="Proteomes" id="UP001229421"/>
    </source>
</evidence>
<dbReference type="AlphaFoldDB" id="A0AAD8LBH5"/>
<dbReference type="EMBL" id="JAUHHV010000001">
    <property type="protein sequence ID" value="KAK1437953.1"/>
    <property type="molecule type" value="Genomic_DNA"/>
</dbReference>
<name>A0AAD8LBH5_TARER</name>
<feature type="transmembrane region" description="Helical" evidence="3">
    <location>
        <begin position="22"/>
        <end position="39"/>
    </location>
</feature>
<keyword evidence="3" id="KW-0472">Membrane</keyword>
<evidence type="ECO:0000256" key="2">
    <source>
        <dbReference type="SAM" id="MobiDB-lite"/>
    </source>
</evidence>
<sequence>MGMKGHPQSNCGGIGWMMKNKMVMVVVVILVGLMGVMLVQKVKDRRLFNLVIKDKDRQILSLNLLLQKERQYAKENKRKNQDLNAKLYSLRTQKVELNNKIMEMRSTIGSLRDEHRDLELAIDEKQNEIKRKESEIRDLKSSLQTPPKVWSVSSNDLSNHQVNLTNNITTTKVKETGSWFGGLSNVQQPNHQENNNTDVKYLEKLAGSKDENDTAMVEMHNTTNGRLATKGTWDSEKNGKGLAMKGRRFYIEATESQRDKSDSQSEKSKLKVSTDEVTTEVTRFKSNGTKGEVDKIDEDDAEREVDTKNGSEEGQEYKEETEE</sequence>
<proteinExistence type="predicted"/>
<feature type="region of interest" description="Disordered" evidence="2">
    <location>
        <begin position="254"/>
        <end position="323"/>
    </location>
</feature>
<keyword evidence="3" id="KW-0812">Transmembrane</keyword>
<keyword evidence="5" id="KW-1185">Reference proteome</keyword>
<evidence type="ECO:0000313" key="4">
    <source>
        <dbReference type="EMBL" id="KAK1437953.1"/>
    </source>
</evidence>
<dbReference type="Proteomes" id="UP001229421">
    <property type="component" value="Unassembled WGS sequence"/>
</dbReference>
<feature type="coiled-coil region" evidence="1">
    <location>
        <begin position="66"/>
        <end position="142"/>
    </location>
</feature>